<organism evidence="3 4">
    <name type="scientific">Malus baccata</name>
    <name type="common">Siberian crab apple</name>
    <name type="synonym">Pyrus baccata</name>
    <dbReference type="NCBI Taxonomy" id="106549"/>
    <lineage>
        <taxon>Eukaryota</taxon>
        <taxon>Viridiplantae</taxon>
        <taxon>Streptophyta</taxon>
        <taxon>Embryophyta</taxon>
        <taxon>Tracheophyta</taxon>
        <taxon>Spermatophyta</taxon>
        <taxon>Magnoliopsida</taxon>
        <taxon>eudicotyledons</taxon>
        <taxon>Gunneridae</taxon>
        <taxon>Pentapetalae</taxon>
        <taxon>rosids</taxon>
        <taxon>fabids</taxon>
        <taxon>Rosales</taxon>
        <taxon>Rosaceae</taxon>
        <taxon>Amygdaloideae</taxon>
        <taxon>Maleae</taxon>
        <taxon>Malus</taxon>
    </lineage>
</organism>
<dbReference type="PANTHER" id="PTHR31672">
    <property type="entry name" value="BNACNNG10540D PROTEIN"/>
    <property type="match status" value="1"/>
</dbReference>
<dbReference type="Pfam" id="PF00646">
    <property type="entry name" value="F-box"/>
    <property type="match status" value="1"/>
</dbReference>
<dbReference type="Pfam" id="PF08268">
    <property type="entry name" value="FBA_3"/>
    <property type="match status" value="1"/>
</dbReference>
<protein>
    <recommendedName>
        <fullName evidence="2">F-box domain-containing protein</fullName>
    </recommendedName>
</protein>
<accession>A0A540MJP2</accession>
<dbReference type="InterPro" id="IPR036047">
    <property type="entry name" value="F-box-like_dom_sf"/>
</dbReference>
<dbReference type="PANTHER" id="PTHR31672:SF13">
    <property type="entry name" value="F-BOX PROTEIN CPR30-LIKE"/>
    <property type="match status" value="1"/>
</dbReference>
<evidence type="ECO:0000313" key="3">
    <source>
        <dbReference type="EMBL" id="TQD99005.1"/>
    </source>
</evidence>
<evidence type="ECO:0000256" key="1">
    <source>
        <dbReference type="SAM" id="MobiDB-lite"/>
    </source>
</evidence>
<dbReference type="InterPro" id="IPR015915">
    <property type="entry name" value="Kelch-typ_b-propeller"/>
</dbReference>
<comment type="caution">
    <text evidence="3">The sequence shown here is derived from an EMBL/GenBank/DDBJ whole genome shotgun (WGS) entry which is preliminary data.</text>
</comment>
<dbReference type="SUPFAM" id="SSF117281">
    <property type="entry name" value="Kelch motif"/>
    <property type="match status" value="1"/>
</dbReference>
<dbReference type="InterPro" id="IPR001810">
    <property type="entry name" value="F-box_dom"/>
</dbReference>
<dbReference type="PROSITE" id="PS50181">
    <property type="entry name" value="FBOX"/>
    <property type="match status" value="1"/>
</dbReference>
<proteinExistence type="predicted"/>
<dbReference type="STRING" id="106549.A0A540MJP2"/>
<feature type="compositionally biased region" description="Acidic residues" evidence="1">
    <location>
        <begin position="514"/>
        <end position="525"/>
    </location>
</feature>
<dbReference type="EMBL" id="VIEB01000244">
    <property type="protein sequence ID" value="TQD99005.1"/>
    <property type="molecule type" value="Genomic_DNA"/>
</dbReference>
<dbReference type="NCBIfam" id="TIGR01640">
    <property type="entry name" value="F_box_assoc_1"/>
    <property type="match status" value="1"/>
</dbReference>
<evidence type="ECO:0000313" key="4">
    <source>
        <dbReference type="Proteomes" id="UP000315295"/>
    </source>
</evidence>
<dbReference type="Proteomes" id="UP000315295">
    <property type="component" value="Unassembled WGS sequence"/>
</dbReference>
<feature type="region of interest" description="Disordered" evidence="1">
    <location>
        <begin position="506"/>
        <end position="525"/>
    </location>
</feature>
<dbReference type="AlphaFoldDB" id="A0A540MJP2"/>
<dbReference type="Gene3D" id="1.20.1280.50">
    <property type="match status" value="1"/>
</dbReference>
<dbReference type="SUPFAM" id="SSF81383">
    <property type="entry name" value="F-box domain"/>
    <property type="match status" value="1"/>
</dbReference>
<name>A0A540MJP2_MALBA</name>
<gene>
    <name evidence="3" type="ORF">C1H46_015372</name>
</gene>
<keyword evidence="4" id="KW-1185">Reference proteome</keyword>
<dbReference type="InterPro" id="IPR050796">
    <property type="entry name" value="SCF_F-box_component"/>
</dbReference>
<evidence type="ECO:0000259" key="2">
    <source>
        <dbReference type="PROSITE" id="PS50181"/>
    </source>
</evidence>
<feature type="domain" description="F-box" evidence="2">
    <location>
        <begin position="26"/>
        <end position="71"/>
    </location>
</feature>
<dbReference type="InterPro" id="IPR013187">
    <property type="entry name" value="F-box-assoc_dom_typ3"/>
</dbReference>
<reference evidence="3 4" key="1">
    <citation type="journal article" date="2019" name="G3 (Bethesda)">
        <title>Sequencing of a Wild Apple (Malus baccata) Genome Unravels the Differences Between Cultivated and Wild Apple Species Regarding Disease Resistance and Cold Tolerance.</title>
        <authorList>
            <person name="Chen X."/>
        </authorList>
    </citation>
    <scope>NUCLEOTIDE SEQUENCE [LARGE SCALE GENOMIC DNA]</scope>
    <source>
        <strain evidence="4">cv. Shandingzi</strain>
        <tissue evidence="3">Leaves</tissue>
    </source>
</reference>
<dbReference type="InterPro" id="IPR017451">
    <property type="entry name" value="F-box-assoc_interact_dom"/>
</dbReference>
<sequence length="525" mass="59924">MKRKRKSTASPAPQMVKNDEHIQQLGTNITDLPKFFIHDVLLKLPTRNIIACKCACKTWYGLISDPEFTKLHFSQAQPFPMIRPLDPSRVSRTLYLAEPEDGSGFDLRKCTCKINYDRSGGGKSYIHMKLTKYKIPLRNADEVIDSQGNVASSVGGRNHHGRKRKPCIRIRPNHHKYKVVNSCNGFLCLSSPVTNDPVVVCNPITGEFIHLPESASKCEKEKESYDCGFGFNPKTNEYKVLRIFQQREPYTKVAEVHTLGTGSWKFVGTAPFFLSMLEHTTYVKGALFYYESLGYTIYSFDLDTEKFESVPSPPIRLEKSWTVSMGVLGDCLCLCDCDVLRIKFWVLDDHGAQKIWRQKISVYTENCGRWPYGLYKSMNYLKNGALLMFHSRTNSFFYYHPRRYRKAIYLKIRGFKSDFEAISHVPSLISLKDILVGSDVQVLHIHSSFLSSHGPKLLLVIYGKHVCFAAATLQSKHEYITWCAELRLLGEPKALFLDEEIAELASDFNSSDSGGEDEDDYEDEE</sequence>